<proteinExistence type="inferred from homology"/>
<gene>
    <name evidence="4" type="ORF">HDF15_002982</name>
</gene>
<reference evidence="4 5" key="1">
    <citation type="submission" date="2020-08" db="EMBL/GenBank/DDBJ databases">
        <title>Genomic Encyclopedia of Type Strains, Phase IV (KMG-V): Genome sequencing to study the core and pangenomes of soil and plant-associated prokaryotes.</title>
        <authorList>
            <person name="Whitman W."/>
        </authorList>
    </citation>
    <scope>NUCLEOTIDE SEQUENCE [LARGE SCALE GENOMIC DNA]</scope>
    <source>
        <strain evidence="4 5">X5P3</strain>
    </source>
</reference>
<protein>
    <recommendedName>
        <fullName evidence="2">Antitoxin</fullName>
    </recommendedName>
</protein>
<evidence type="ECO:0000313" key="4">
    <source>
        <dbReference type="EMBL" id="MBB5064622.1"/>
    </source>
</evidence>
<dbReference type="SUPFAM" id="SSF143120">
    <property type="entry name" value="YefM-like"/>
    <property type="match status" value="1"/>
</dbReference>
<evidence type="ECO:0000256" key="1">
    <source>
        <dbReference type="ARBA" id="ARBA00009981"/>
    </source>
</evidence>
<evidence type="ECO:0000256" key="2">
    <source>
        <dbReference type="RuleBase" id="RU362080"/>
    </source>
</evidence>
<accession>A0A7W8EAB0</accession>
<feature type="region of interest" description="Disordered" evidence="3">
    <location>
        <begin position="81"/>
        <end position="101"/>
    </location>
</feature>
<dbReference type="AlphaFoldDB" id="A0A7W8EAB0"/>
<evidence type="ECO:0000256" key="3">
    <source>
        <dbReference type="SAM" id="MobiDB-lite"/>
    </source>
</evidence>
<comment type="similarity">
    <text evidence="1 2">Belongs to the phD/YefM antitoxin family.</text>
</comment>
<evidence type="ECO:0000313" key="5">
    <source>
        <dbReference type="Proteomes" id="UP000584867"/>
    </source>
</evidence>
<comment type="function">
    <text evidence="2">Antitoxin component of a type II toxin-antitoxin (TA) system.</text>
</comment>
<feature type="compositionally biased region" description="Basic and acidic residues" evidence="3">
    <location>
        <begin position="81"/>
        <end position="93"/>
    </location>
</feature>
<comment type="caution">
    <text evidence="4">The sequence shown here is derived from an EMBL/GenBank/DDBJ whole genome shotgun (WGS) entry which is preliminary data.</text>
</comment>
<dbReference type="Proteomes" id="UP000584867">
    <property type="component" value="Unassembled WGS sequence"/>
</dbReference>
<dbReference type="NCBIfam" id="TIGR01552">
    <property type="entry name" value="phd_fam"/>
    <property type="match status" value="1"/>
</dbReference>
<dbReference type="InterPro" id="IPR036165">
    <property type="entry name" value="YefM-like_sf"/>
</dbReference>
<organism evidence="4 5">
    <name type="scientific">Granulicella mallensis</name>
    <dbReference type="NCBI Taxonomy" id="940614"/>
    <lineage>
        <taxon>Bacteria</taxon>
        <taxon>Pseudomonadati</taxon>
        <taxon>Acidobacteriota</taxon>
        <taxon>Terriglobia</taxon>
        <taxon>Terriglobales</taxon>
        <taxon>Acidobacteriaceae</taxon>
        <taxon>Granulicella</taxon>
    </lineage>
</organism>
<dbReference type="InterPro" id="IPR006442">
    <property type="entry name" value="Antitoxin_Phd/YefM"/>
</dbReference>
<dbReference type="EMBL" id="JACHIO010000012">
    <property type="protein sequence ID" value="MBB5064622.1"/>
    <property type="molecule type" value="Genomic_DNA"/>
</dbReference>
<dbReference type="RefSeq" id="WP_184256672.1">
    <property type="nucleotide sequence ID" value="NZ_JACHIO010000012.1"/>
</dbReference>
<dbReference type="Gene3D" id="3.40.1620.10">
    <property type="entry name" value="YefM-like domain"/>
    <property type="match status" value="1"/>
</dbReference>
<name>A0A7W8EAB0_9BACT</name>
<sequence>MASWQLQEAKAKFSEVIDTAEKKGPQIVTRHGVETAVIVPINQWKQLLKNQNSLANRDERTEQQRRDDFLALLRSAPDFEIPDRHRERLEQRKAQKRRVSA</sequence>
<dbReference type="Pfam" id="PF02604">
    <property type="entry name" value="PhdYeFM_antitox"/>
    <property type="match status" value="1"/>
</dbReference>